<dbReference type="CDD" id="cd00082">
    <property type="entry name" value="HisKA"/>
    <property type="match status" value="1"/>
</dbReference>
<comment type="caution">
    <text evidence="11">The sequence shown here is derived from an EMBL/GenBank/DDBJ whole genome shotgun (WGS) entry which is preliminary data.</text>
</comment>
<accession>A0A545SP03</accession>
<keyword evidence="7" id="KW-0902">Two-component regulatory system</keyword>
<evidence type="ECO:0000256" key="2">
    <source>
        <dbReference type="ARBA" id="ARBA00004370"/>
    </source>
</evidence>
<dbReference type="GO" id="GO:0000155">
    <property type="term" value="F:phosphorelay sensor kinase activity"/>
    <property type="evidence" value="ECO:0007669"/>
    <property type="project" value="InterPro"/>
</dbReference>
<keyword evidence="5" id="KW-0808">Transferase</keyword>
<reference evidence="11 12" key="1">
    <citation type="submission" date="2019-06" db="EMBL/GenBank/DDBJ databases">
        <title>Whole genome sequence for Cellvibrionaceae sp. R142.</title>
        <authorList>
            <person name="Wang G."/>
        </authorList>
    </citation>
    <scope>NUCLEOTIDE SEQUENCE [LARGE SCALE GENOMIC DNA]</scope>
    <source>
        <strain evidence="11 12">R142</strain>
    </source>
</reference>
<evidence type="ECO:0000256" key="1">
    <source>
        <dbReference type="ARBA" id="ARBA00000085"/>
    </source>
</evidence>
<dbReference type="PROSITE" id="PS50109">
    <property type="entry name" value="HIS_KIN"/>
    <property type="match status" value="1"/>
</dbReference>
<feature type="domain" description="HAMP" evidence="10">
    <location>
        <begin position="198"/>
        <end position="250"/>
    </location>
</feature>
<dbReference type="PANTHER" id="PTHR43711:SF1">
    <property type="entry name" value="HISTIDINE KINASE 1"/>
    <property type="match status" value="1"/>
</dbReference>
<comment type="catalytic activity">
    <reaction evidence="1">
        <text>ATP + protein L-histidine = ADP + protein N-phospho-L-histidine.</text>
        <dbReference type="EC" id="2.7.13.3"/>
    </reaction>
</comment>
<dbReference type="InterPro" id="IPR003661">
    <property type="entry name" value="HisK_dim/P_dom"/>
</dbReference>
<dbReference type="PRINTS" id="PR00344">
    <property type="entry name" value="BCTRLSENSOR"/>
</dbReference>
<dbReference type="InterPro" id="IPR003660">
    <property type="entry name" value="HAMP_dom"/>
</dbReference>
<evidence type="ECO:0000256" key="3">
    <source>
        <dbReference type="ARBA" id="ARBA00012438"/>
    </source>
</evidence>
<dbReference type="PANTHER" id="PTHR43711">
    <property type="entry name" value="TWO-COMPONENT HISTIDINE KINASE"/>
    <property type="match status" value="1"/>
</dbReference>
<dbReference type="EC" id="2.7.13.3" evidence="3"/>
<dbReference type="Proteomes" id="UP000319732">
    <property type="component" value="Unassembled WGS sequence"/>
</dbReference>
<dbReference type="InterPro" id="IPR003594">
    <property type="entry name" value="HATPase_dom"/>
</dbReference>
<proteinExistence type="predicted"/>
<feature type="domain" description="Histidine kinase" evidence="9">
    <location>
        <begin position="258"/>
        <end position="471"/>
    </location>
</feature>
<dbReference type="SMART" id="SM00387">
    <property type="entry name" value="HATPase_c"/>
    <property type="match status" value="1"/>
</dbReference>
<keyword evidence="6 11" id="KW-0418">Kinase</keyword>
<organism evidence="11 12">
    <name type="scientific">Exilibacterium tricleocarpae</name>
    <dbReference type="NCBI Taxonomy" id="2591008"/>
    <lineage>
        <taxon>Bacteria</taxon>
        <taxon>Pseudomonadati</taxon>
        <taxon>Pseudomonadota</taxon>
        <taxon>Gammaproteobacteria</taxon>
        <taxon>Cellvibrionales</taxon>
        <taxon>Cellvibrionaceae</taxon>
        <taxon>Exilibacterium</taxon>
    </lineage>
</organism>
<dbReference type="SMART" id="SM00388">
    <property type="entry name" value="HisKA"/>
    <property type="match status" value="1"/>
</dbReference>
<keyword evidence="4" id="KW-0597">Phosphoprotein</keyword>
<dbReference type="InterPro" id="IPR005467">
    <property type="entry name" value="His_kinase_dom"/>
</dbReference>
<dbReference type="InterPro" id="IPR050736">
    <property type="entry name" value="Sensor_HK_Regulatory"/>
</dbReference>
<dbReference type="InterPro" id="IPR004358">
    <property type="entry name" value="Sig_transdc_His_kin-like_C"/>
</dbReference>
<dbReference type="AlphaFoldDB" id="A0A545SP03"/>
<comment type="subcellular location">
    <subcellularLocation>
        <location evidence="2">Membrane</location>
    </subcellularLocation>
</comment>
<keyword evidence="8" id="KW-0812">Transmembrane</keyword>
<dbReference type="Gene3D" id="6.10.340.10">
    <property type="match status" value="1"/>
</dbReference>
<evidence type="ECO:0000256" key="5">
    <source>
        <dbReference type="ARBA" id="ARBA00022679"/>
    </source>
</evidence>
<protein>
    <recommendedName>
        <fullName evidence="3">histidine kinase</fullName>
        <ecNumber evidence="3">2.7.13.3</ecNumber>
    </recommendedName>
</protein>
<evidence type="ECO:0000256" key="4">
    <source>
        <dbReference type="ARBA" id="ARBA00022553"/>
    </source>
</evidence>
<evidence type="ECO:0000256" key="6">
    <source>
        <dbReference type="ARBA" id="ARBA00022777"/>
    </source>
</evidence>
<name>A0A545SP03_9GAMM</name>
<dbReference type="InterPro" id="IPR036890">
    <property type="entry name" value="HATPase_C_sf"/>
</dbReference>
<keyword evidence="12" id="KW-1185">Reference proteome</keyword>
<feature type="transmembrane region" description="Helical" evidence="8">
    <location>
        <begin position="178"/>
        <end position="200"/>
    </location>
</feature>
<evidence type="ECO:0000256" key="7">
    <source>
        <dbReference type="ARBA" id="ARBA00023012"/>
    </source>
</evidence>
<evidence type="ECO:0000256" key="8">
    <source>
        <dbReference type="SAM" id="Phobius"/>
    </source>
</evidence>
<evidence type="ECO:0000313" key="11">
    <source>
        <dbReference type="EMBL" id="TQV66713.1"/>
    </source>
</evidence>
<keyword evidence="8" id="KW-0472">Membrane</keyword>
<keyword evidence="8" id="KW-1133">Transmembrane helix</keyword>
<dbReference type="Pfam" id="PF02518">
    <property type="entry name" value="HATPase_c"/>
    <property type="match status" value="1"/>
</dbReference>
<dbReference type="Gene3D" id="3.30.565.10">
    <property type="entry name" value="Histidine kinase-like ATPase, C-terminal domain"/>
    <property type="match status" value="1"/>
</dbReference>
<dbReference type="EMBL" id="VHSG01000039">
    <property type="protein sequence ID" value="TQV66713.1"/>
    <property type="molecule type" value="Genomic_DNA"/>
</dbReference>
<sequence>MPVVRSLSIVQLILFAFIAVALPLVWAIFTALYQVDQLVQRNTDAIVKVKQETLASRALADNLTSMERSASQFQVLADSALHEVYLSNSEQFRNLLNSFKQSELGQVRMDLIDRLVADEQRLSESLRAASTQSAGADTEALIAALHAAVRSLITETDALLVGQTDSLSLEATTLKQQLLAQASLALPVTVVLSILFVVLITRPIRQLDTAVRELGESGLKVGVEVSGPHDLKALGVRLNWLRQKLLEVEQQKQAFLRNISHELKTPLTSIREAAELLVDSSEGVSGEQREIVRVLKSSSLQLQHLIENLLRFNELTAESGDIQPLDLQALVDNVTDTHRLALNAKGLTIESDIESVAMAANPTQIRLVIDNLLSNAIKFSPPGGAIRLEIKKVDKDVKIIIQDYGPGVAAADAPRIFDLFYRGAERASGPVRGSGLGLAIVKEIVARLRGRIELVDVEQGARFSVTLPVSVGGNLSYAS</sequence>
<evidence type="ECO:0000313" key="12">
    <source>
        <dbReference type="Proteomes" id="UP000319732"/>
    </source>
</evidence>
<dbReference type="GO" id="GO:0005886">
    <property type="term" value="C:plasma membrane"/>
    <property type="evidence" value="ECO:0007669"/>
    <property type="project" value="UniProtKB-ARBA"/>
</dbReference>
<gene>
    <name evidence="11" type="ORF">FKG94_26830</name>
</gene>
<dbReference type="CDD" id="cd00075">
    <property type="entry name" value="HATPase"/>
    <property type="match status" value="1"/>
</dbReference>
<evidence type="ECO:0000259" key="9">
    <source>
        <dbReference type="PROSITE" id="PS50109"/>
    </source>
</evidence>
<dbReference type="OrthoDB" id="9804645at2"/>
<dbReference type="SUPFAM" id="SSF47384">
    <property type="entry name" value="Homodimeric domain of signal transducing histidine kinase"/>
    <property type="match status" value="1"/>
</dbReference>
<dbReference type="Gene3D" id="1.10.287.130">
    <property type="match status" value="1"/>
</dbReference>
<dbReference type="Pfam" id="PF00512">
    <property type="entry name" value="HisKA"/>
    <property type="match status" value="1"/>
</dbReference>
<dbReference type="FunFam" id="3.30.565.10:FF:000006">
    <property type="entry name" value="Sensor histidine kinase WalK"/>
    <property type="match status" value="1"/>
</dbReference>
<dbReference type="InterPro" id="IPR036097">
    <property type="entry name" value="HisK_dim/P_sf"/>
</dbReference>
<dbReference type="PROSITE" id="PS50885">
    <property type="entry name" value="HAMP"/>
    <property type="match status" value="1"/>
</dbReference>
<dbReference type="SUPFAM" id="SSF55874">
    <property type="entry name" value="ATPase domain of HSP90 chaperone/DNA topoisomerase II/histidine kinase"/>
    <property type="match status" value="1"/>
</dbReference>
<evidence type="ECO:0000259" key="10">
    <source>
        <dbReference type="PROSITE" id="PS50885"/>
    </source>
</evidence>
<dbReference type="RefSeq" id="WP_142930035.1">
    <property type="nucleotide sequence ID" value="NZ_ML660115.1"/>
</dbReference>